<dbReference type="Gene3D" id="1.10.10.690">
    <property type="entry name" value="YidB-like"/>
    <property type="match status" value="1"/>
</dbReference>
<reference evidence="3" key="1">
    <citation type="submission" date="2018-08" db="EMBL/GenBank/DDBJ databases">
        <authorList>
            <person name="Kim S.-J."/>
            <person name="Jung G.-Y."/>
        </authorList>
    </citation>
    <scope>NUCLEOTIDE SEQUENCE [LARGE SCALE GENOMIC DNA]</scope>
    <source>
        <strain evidence="3">GY_H</strain>
    </source>
</reference>
<dbReference type="EMBL" id="QRGO01000001">
    <property type="protein sequence ID" value="RDV04415.1"/>
    <property type="molecule type" value="Genomic_DNA"/>
</dbReference>
<accession>A0A371B9X2</accession>
<keyword evidence="3" id="KW-1185">Reference proteome</keyword>
<dbReference type="Pfam" id="PF20159">
    <property type="entry name" value="YidB"/>
    <property type="match status" value="1"/>
</dbReference>
<dbReference type="SUPFAM" id="SSF140804">
    <property type="entry name" value="YidB-like"/>
    <property type="match status" value="1"/>
</dbReference>
<proteinExistence type="predicted"/>
<evidence type="ECO:0000313" key="2">
    <source>
        <dbReference type="EMBL" id="RDV04415.1"/>
    </source>
</evidence>
<dbReference type="AlphaFoldDB" id="A0A371B9X2"/>
<dbReference type="Proteomes" id="UP000263993">
    <property type="component" value="Unassembled WGS sequence"/>
</dbReference>
<feature type="compositionally biased region" description="Polar residues" evidence="1">
    <location>
        <begin position="9"/>
        <end position="20"/>
    </location>
</feature>
<feature type="region of interest" description="Disordered" evidence="1">
    <location>
        <begin position="1"/>
        <end position="24"/>
    </location>
</feature>
<gene>
    <name evidence="2" type="ORF">DXH78_07405</name>
</gene>
<evidence type="ECO:0000313" key="3">
    <source>
        <dbReference type="Proteomes" id="UP000263993"/>
    </source>
</evidence>
<organism evidence="2 3">
    <name type="scientific">Undibacter mobilis</name>
    <dbReference type="NCBI Taxonomy" id="2292256"/>
    <lineage>
        <taxon>Bacteria</taxon>
        <taxon>Pseudomonadati</taxon>
        <taxon>Pseudomonadota</taxon>
        <taxon>Alphaproteobacteria</taxon>
        <taxon>Hyphomicrobiales</taxon>
        <taxon>Nitrobacteraceae</taxon>
        <taxon>Undibacter</taxon>
    </lineage>
</organism>
<dbReference type="OrthoDB" id="4235777at2"/>
<name>A0A371B9X2_9BRAD</name>
<dbReference type="InterPro" id="IPR045372">
    <property type="entry name" value="YidB"/>
</dbReference>
<dbReference type="RefSeq" id="WP_115516441.1">
    <property type="nucleotide sequence ID" value="NZ_QRGO01000001.1"/>
</dbReference>
<evidence type="ECO:0000256" key="1">
    <source>
        <dbReference type="SAM" id="MobiDB-lite"/>
    </source>
</evidence>
<dbReference type="InterPro" id="IPR027405">
    <property type="entry name" value="YidB-like"/>
</dbReference>
<sequence>MGLMDVLNGMQNGPRGQTQPGKGGMSPITMAILGLLAYKAFKGMSGGQTAPSTPSAPAPTQPSSGGLGGLLNGGGLGGILAGGLGGLLSGGAAGSILSGGLGDLVKQLQQNGLGNAANSWVGTGPNEPVDPSDLAKALGADQLDALTQQTGMSRNELLDGLSQYLPQVVDTMTPQGRVPDEHEISKLL</sequence>
<comment type="caution">
    <text evidence="2">The sequence shown here is derived from an EMBL/GenBank/DDBJ whole genome shotgun (WGS) entry which is preliminary data.</text>
</comment>
<protein>
    <submittedName>
        <fullName evidence="2">DUF937 domain-containing protein</fullName>
    </submittedName>
</protein>
<feature type="region of interest" description="Disordered" evidence="1">
    <location>
        <begin position="46"/>
        <end position="68"/>
    </location>
</feature>